<dbReference type="InterPro" id="IPR046453">
    <property type="entry name" value="GpA_ATPase"/>
</dbReference>
<reference evidence="4 5" key="1">
    <citation type="submission" date="2023-07" db="EMBL/GenBank/DDBJ databases">
        <title>Genomic Encyclopedia of Type Strains, Phase IV (KMG-IV): sequencing the most valuable type-strain genomes for metagenomic binning, comparative biology and taxonomic classification.</title>
        <authorList>
            <person name="Goeker M."/>
        </authorList>
    </citation>
    <scope>NUCLEOTIDE SEQUENCE [LARGE SCALE GENOMIC DNA]</scope>
    <source>
        <strain evidence="4 5">DSM 1111</strain>
    </source>
</reference>
<evidence type="ECO:0000313" key="5">
    <source>
        <dbReference type="Proteomes" id="UP001238496"/>
    </source>
</evidence>
<accession>A0ABU0GAC1</accession>
<evidence type="ECO:0000313" key="4">
    <source>
        <dbReference type="EMBL" id="MDQ0422300.1"/>
    </source>
</evidence>
<feature type="region of interest" description="Disordered" evidence="1">
    <location>
        <begin position="584"/>
        <end position="623"/>
    </location>
</feature>
<organism evidence="4 5">
    <name type="scientific">Peteryoungia aggregata LMG 23059</name>
    <dbReference type="NCBI Taxonomy" id="1368425"/>
    <lineage>
        <taxon>Bacteria</taxon>
        <taxon>Pseudomonadati</taxon>
        <taxon>Pseudomonadota</taxon>
        <taxon>Alphaproteobacteria</taxon>
        <taxon>Hyphomicrobiales</taxon>
        <taxon>Rhizobiaceae</taxon>
        <taxon>Peteryoungia</taxon>
    </lineage>
</organism>
<keyword evidence="5" id="KW-1185">Reference proteome</keyword>
<dbReference type="EMBL" id="JAUSUW010000010">
    <property type="protein sequence ID" value="MDQ0422300.1"/>
    <property type="molecule type" value="Genomic_DNA"/>
</dbReference>
<sequence>MIPFAMAVHAKTHKRAVMVVSAQSGKSETLLDIMGERLDTSPVPMIYAGPSRQFLVEQWAPRMEDLMQNTCLVDRCAPKSRQKVTRKLINGVPVRLAHGRSSTALKSDPFGLALTDEADEMMAQLNGQGNPIGLIDARGDSYADFVHAITSTPSLGSTDVERDPESGLEFWADSDPEEIQSVIWRLWLTGTKYHWAWPCPHCGEFFIPRFQCLGWDKPVDEHGREMPSSASLAKRTAHLVCTNGCVIKENDPVTVTNSNYLAKEWMNEHGVYVAPGQKILPGGIVDGLPPESTTISFWVSGLCSPFVSWGERASRYVEAVRSGDPNAIQSVKNQGFGELYSPGGGAVPEWGEVMDRALPDYRMREVPEGVRLLTLTADVQKDRIYYTVRGWGAFGTSWLIDADQLYGPTEELDVWNDLAQVVTGTYDGLPIRLALVDSGFRPGKKFLVPEHRVYAFARRFPNLVRATKGSSTTMRKPIVSSKIDVKIDGKEFKQGLELLRLDTDYFKSWVQQRVRWLDDQPGAWHLPEDITEDYCRQIVSEARTRAPGGKVKWVQKARDNHYLDCEAMQGAAQMILNLGKLRDGPARRRAPEPEPQQQQQSTPPPAKRKPGGGWMQGSGSIWG</sequence>
<dbReference type="Proteomes" id="UP001238496">
    <property type="component" value="Unassembled WGS sequence"/>
</dbReference>
<protein>
    <submittedName>
        <fullName evidence="4">Phage terminase large subunit GpA-like protein</fullName>
    </submittedName>
</protein>
<name>A0ABU0GAC1_9HYPH</name>
<evidence type="ECO:0000259" key="3">
    <source>
        <dbReference type="Pfam" id="PF20454"/>
    </source>
</evidence>
<proteinExistence type="predicted"/>
<feature type="domain" description="Phage terminase large subunit GpA ATPase" evidence="2">
    <location>
        <begin position="8"/>
        <end position="247"/>
    </location>
</feature>
<dbReference type="Pfam" id="PF05876">
    <property type="entry name" value="GpA_ATPase"/>
    <property type="match status" value="1"/>
</dbReference>
<gene>
    <name evidence="4" type="ORF">J2045_003348</name>
</gene>
<feature type="domain" description="Terminase large subunit GpA endonuclease" evidence="3">
    <location>
        <begin position="295"/>
        <end position="579"/>
    </location>
</feature>
<dbReference type="Pfam" id="PF20454">
    <property type="entry name" value="GpA_nuclease"/>
    <property type="match status" value="1"/>
</dbReference>
<feature type="compositionally biased region" description="Gly residues" evidence="1">
    <location>
        <begin position="611"/>
        <end position="623"/>
    </location>
</feature>
<evidence type="ECO:0000256" key="1">
    <source>
        <dbReference type="SAM" id="MobiDB-lite"/>
    </source>
</evidence>
<dbReference type="InterPro" id="IPR046454">
    <property type="entry name" value="GpA_endonuclease"/>
</dbReference>
<comment type="caution">
    <text evidence="4">The sequence shown here is derived from an EMBL/GenBank/DDBJ whole genome shotgun (WGS) entry which is preliminary data.</text>
</comment>
<evidence type="ECO:0000259" key="2">
    <source>
        <dbReference type="Pfam" id="PF05876"/>
    </source>
</evidence>